<keyword evidence="6" id="KW-0805">Transcription regulation</keyword>
<keyword evidence="8" id="KW-0804">Transcription</keyword>
<dbReference type="Pfam" id="PF02892">
    <property type="entry name" value="zf-BED"/>
    <property type="match status" value="1"/>
</dbReference>
<dbReference type="Pfam" id="PF14372">
    <property type="entry name" value="hAT-like_RNase-H"/>
    <property type="match status" value="1"/>
</dbReference>
<evidence type="ECO:0000256" key="2">
    <source>
        <dbReference type="ARBA" id="ARBA00011738"/>
    </source>
</evidence>
<evidence type="ECO:0000256" key="9">
    <source>
        <dbReference type="ARBA" id="ARBA00023242"/>
    </source>
</evidence>
<dbReference type="GO" id="GO:0046983">
    <property type="term" value="F:protein dimerization activity"/>
    <property type="evidence" value="ECO:0007669"/>
    <property type="project" value="InterPro"/>
</dbReference>
<dbReference type="SUPFAM" id="SSF53098">
    <property type="entry name" value="Ribonuclease H-like"/>
    <property type="match status" value="1"/>
</dbReference>
<evidence type="ECO:0000256" key="8">
    <source>
        <dbReference type="ARBA" id="ARBA00023163"/>
    </source>
</evidence>
<feature type="compositionally biased region" description="Acidic residues" evidence="11">
    <location>
        <begin position="626"/>
        <end position="641"/>
    </location>
</feature>
<sequence length="641" mass="73825">MTMASSNTPIPMDDGFNEYESALKRQKSTTSKVWDEMTKLECENKNELKAQCKHCKTIFSTKSFSETSNLIRHLDSYLKKTTQPSPESVPSIKNYKFDVDECRQAISSFLVCGKHSFRTAEEPGFRYMMIIFSPNFKNISRHTAARDVLMYYAKERDHVKEELARAPGLICLTFDNWNSEHTNDEYICITAHWIDKDWKLQKGIIRFRALFPPYDGLNIADELVLCLSQWGIDKKIFSITFDNASYNDVMVFCPKNRFYANRAILCGGAFFQVRCCAHILYFIVKVGLELVDDVVGKIRNGIRFYDVADKSFHLNVTKNLRQDVYVLDYWGQRDKDYQMFALSNEEWRNVAILCKFLKVFYNVTCVFSGSNYPTANLYFRGVWKVHKVLLDIVKGHYSFLTPMVKQMQEKFNKYWAEYSLILSCAAILDPHYKLNYVQYCFKTIYGIHASDFVETNLSNLRLLFDEYVKKSKSTSSSLAGSSNVSDKNLVDSGLDEHNVNSSDFGGYFDESDDYKRYLDESSTRSEKSQLDIYLEEPELELNSQIDVLDYWSKSSVQHNELSLLARDLLAIPISTVASESAFSMGKKVITPLRSSLKPKTIQAVVCLDDWMRAKGFSTEIGCKKDDEDDEDDEDDVSSAAF</sequence>
<dbReference type="InterPro" id="IPR036236">
    <property type="entry name" value="Znf_C2H2_sf"/>
</dbReference>
<dbReference type="GO" id="GO:0009791">
    <property type="term" value="P:post-embryonic development"/>
    <property type="evidence" value="ECO:0007669"/>
    <property type="project" value="UniProtKB-ARBA"/>
</dbReference>
<keyword evidence="5" id="KW-0862">Zinc</keyword>
<dbReference type="InterPro" id="IPR025525">
    <property type="entry name" value="hAT-like_transposase_RNase-H"/>
</dbReference>
<evidence type="ECO:0000256" key="3">
    <source>
        <dbReference type="ARBA" id="ARBA00022723"/>
    </source>
</evidence>
<dbReference type="SUPFAM" id="SSF57667">
    <property type="entry name" value="beta-beta-alpha zinc fingers"/>
    <property type="match status" value="1"/>
</dbReference>
<comment type="subunit">
    <text evidence="2">Homodimer.</text>
</comment>
<proteinExistence type="predicted"/>
<protein>
    <recommendedName>
        <fullName evidence="12">BED-type domain-containing protein</fullName>
    </recommendedName>
</protein>
<dbReference type="Pfam" id="PF05699">
    <property type="entry name" value="Dimer_Tnp_hAT"/>
    <property type="match status" value="1"/>
</dbReference>
<evidence type="ECO:0000313" key="14">
    <source>
        <dbReference type="Proteomes" id="UP000323506"/>
    </source>
</evidence>
<keyword evidence="4 10" id="KW-0863">Zinc-finger</keyword>
<keyword evidence="7" id="KW-0238">DNA-binding</keyword>
<evidence type="ECO:0000313" key="13">
    <source>
        <dbReference type="EMBL" id="TYG36637.1"/>
    </source>
</evidence>
<evidence type="ECO:0000256" key="10">
    <source>
        <dbReference type="PROSITE-ProRule" id="PRU00027"/>
    </source>
</evidence>
<dbReference type="GO" id="GO:0003677">
    <property type="term" value="F:DNA binding"/>
    <property type="evidence" value="ECO:0007669"/>
    <property type="project" value="UniProtKB-KW"/>
</dbReference>
<dbReference type="GO" id="GO:0008270">
    <property type="term" value="F:zinc ion binding"/>
    <property type="evidence" value="ECO:0007669"/>
    <property type="project" value="UniProtKB-KW"/>
</dbReference>
<dbReference type="GO" id="GO:0005634">
    <property type="term" value="C:nucleus"/>
    <property type="evidence" value="ECO:0007669"/>
    <property type="project" value="UniProtKB-SubCell"/>
</dbReference>
<dbReference type="PROSITE" id="PS50808">
    <property type="entry name" value="ZF_BED"/>
    <property type="match status" value="1"/>
</dbReference>
<gene>
    <name evidence="13" type="ORF">ES288_D13G079700v1</name>
</gene>
<evidence type="ECO:0000256" key="1">
    <source>
        <dbReference type="ARBA" id="ARBA00004123"/>
    </source>
</evidence>
<accession>A0A5D1ZVN5</accession>
<keyword evidence="14" id="KW-1185">Reference proteome</keyword>
<evidence type="ECO:0000256" key="7">
    <source>
        <dbReference type="ARBA" id="ARBA00023125"/>
    </source>
</evidence>
<evidence type="ECO:0000256" key="11">
    <source>
        <dbReference type="SAM" id="MobiDB-lite"/>
    </source>
</evidence>
<evidence type="ECO:0000256" key="6">
    <source>
        <dbReference type="ARBA" id="ARBA00023015"/>
    </source>
</evidence>
<feature type="domain" description="BED-type" evidence="12">
    <location>
        <begin position="28"/>
        <end position="89"/>
    </location>
</feature>
<dbReference type="InterPro" id="IPR052035">
    <property type="entry name" value="ZnF_BED_domain_contain"/>
</dbReference>
<organism evidence="13 14">
    <name type="scientific">Gossypium darwinii</name>
    <name type="common">Darwin's cotton</name>
    <name type="synonym">Gossypium barbadense var. darwinii</name>
    <dbReference type="NCBI Taxonomy" id="34276"/>
    <lineage>
        <taxon>Eukaryota</taxon>
        <taxon>Viridiplantae</taxon>
        <taxon>Streptophyta</taxon>
        <taxon>Embryophyta</taxon>
        <taxon>Tracheophyta</taxon>
        <taxon>Spermatophyta</taxon>
        <taxon>Magnoliopsida</taxon>
        <taxon>eudicotyledons</taxon>
        <taxon>Gunneridae</taxon>
        <taxon>Pentapetalae</taxon>
        <taxon>rosids</taxon>
        <taxon>malvids</taxon>
        <taxon>Malvales</taxon>
        <taxon>Malvaceae</taxon>
        <taxon>Malvoideae</taxon>
        <taxon>Gossypium</taxon>
    </lineage>
</organism>
<dbReference type="AlphaFoldDB" id="A0A5D1ZVN5"/>
<evidence type="ECO:0000256" key="4">
    <source>
        <dbReference type="ARBA" id="ARBA00022771"/>
    </source>
</evidence>
<comment type="subcellular location">
    <subcellularLocation>
        <location evidence="1">Nucleus</location>
    </subcellularLocation>
</comment>
<dbReference type="EMBL" id="CM017713">
    <property type="protein sequence ID" value="TYG36637.1"/>
    <property type="molecule type" value="Genomic_DNA"/>
</dbReference>
<dbReference type="InterPro" id="IPR003656">
    <property type="entry name" value="Znf_BED"/>
</dbReference>
<dbReference type="InterPro" id="IPR008906">
    <property type="entry name" value="HATC_C_dom"/>
</dbReference>
<dbReference type="Proteomes" id="UP000323506">
    <property type="component" value="Chromosome D13"/>
</dbReference>
<reference evidence="13 14" key="1">
    <citation type="submission" date="2019-06" db="EMBL/GenBank/DDBJ databases">
        <title>WGS assembly of Gossypium darwinii.</title>
        <authorList>
            <person name="Chen Z.J."/>
            <person name="Sreedasyam A."/>
            <person name="Ando A."/>
            <person name="Song Q."/>
            <person name="De L."/>
            <person name="Hulse-Kemp A."/>
            <person name="Ding M."/>
            <person name="Ye W."/>
            <person name="Kirkbride R."/>
            <person name="Jenkins J."/>
            <person name="Plott C."/>
            <person name="Lovell J."/>
            <person name="Lin Y.-M."/>
            <person name="Vaughn R."/>
            <person name="Liu B."/>
            <person name="Li W."/>
            <person name="Simpson S."/>
            <person name="Scheffler B."/>
            <person name="Saski C."/>
            <person name="Grover C."/>
            <person name="Hu G."/>
            <person name="Conover J."/>
            <person name="Carlson J."/>
            <person name="Shu S."/>
            <person name="Boston L."/>
            <person name="Williams M."/>
            <person name="Peterson D."/>
            <person name="Mcgee K."/>
            <person name="Jones D."/>
            <person name="Wendel J."/>
            <person name="Stelly D."/>
            <person name="Grimwood J."/>
            <person name="Schmutz J."/>
        </authorList>
    </citation>
    <scope>NUCLEOTIDE SEQUENCE [LARGE SCALE GENOMIC DNA]</scope>
    <source>
        <strain evidence="13">1808015.09</strain>
    </source>
</reference>
<feature type="region of interest" description="Disordered" evidence="11">
    <location>
        <begin position="621"/>
        <end position="641"/>
    </location>
</feature>
<dbReference type="PANTHER" id="PTHR46481:SF10">
    <property type="entry name" value="ZINC FINGER BED DOMAIN-CONTAINING PROTEIN 39"/>
    <property type="match status" value="1"/>
</dbReference>
<dbReference type="SMART" id="SM00614">
    <property type="entry name" value="ZnF_BED"/>
    <property type="match status" value="1"/>
</dbReference>
<evidence type="ECO:0000259" key="12">
    <source>
        <dbReference type="PROSITE" id="PS50808"/>
    </source>
</evidence>
<name>A0A5D1ZVN5_GOSDA</name>
<dbReference type="PANTHER" id="PTHR46481">
    <property type="entry name" value="ZINC FINGER BED DOMAIN-CONTAINING PROTEIN 4"/>
    <property type="match status" value="1"/>
</dbReference>
<keyword evidence="3" id="KW-0479">Metal-binding</keyword>
<keyword evidence="9" id="KW-0539">Nucleus</keyword>
<evidence type="ECO:0000256" key="5">
    <source>
        <dbReference type="ARBA" id="ARBA00022833"/>
    </source>
</evidence>
<dbReference type="InterPro" id="IPR012337">
    <property type="entry name" value="RNaseH-like_sf"/>
</dbReference>